<evidence type="ECO:0000313" key="1">
    <source>
        <dbReference type="EMBL" id="JAB00937.1"/>
    </source>
</evidence>
<dbReference type="EMBL" id="GAMD01000654">
    <property type="protein sequence ID" value="JAB00937.1"/>
    <property type="molecule type" value="mRNA"/>
</dbReference>
<proteinExistence type="evidence at transcript level"/>
<protein>
    <submittedName>
        <fullName evidence="1">Uncharacterized protein</fullName>
    </submittedName>
</protein>
<accession>T1DTY1</accession>
<dbReference type="AlphaFoldDB" id="T1DTY1"/>
<organism evidence="1">
    <name type="scientific">Anopheles aquasalis</name>
    <name type="common">Malaria mosquito</name>
    <dbReference type="NCBI Taxonomy" id="42839"/>
    <lineage>
        <taxon>Eukaryota</taxon>
        <taxon>Metazoa</taxon>
        <taxon>Ecdysozoa</taxon>
        <taxon>Arthropoda</taxon>
        <taxon>Hexapoda</taxon>
        <taxon>Insecta</taxon>
        <taxon>Pterygota</taxon>
        <taxon>Neoptera</taxon>
        <taxon>Endopterygota</taxon>
        <taxon>Diptera</taxon>
        <taxon>Nematocera</taxon>
        <taxon>Culicoidea</taxon>
        <taxon>Culicidae</taxon>
        <taxon>Anophelinae</taxon>
        <taxon>Anopheles</taxon>
    </lineage>
</organism>
<reference evidence="1" key="1">
    <citation type="submission" date="2013-07" db="EMBL/GenBank/DDBJ databases">
        <title>Transcriptome sequencing and developmental regulation of gene expression in Anopheles aquasalis.</title>
        <authorList>
            <consortium name="Brazilian Malaria Network (MCT/CNPq/MS/SCTIE/DECIT/PRONEX 555648/2009-5) and Research Network on Bioactive Molecules from Arthropod Vectors (NAP-MOBIARVE"/>
            <consortium name="University of Sao Paulo)"/>
            <person name="Marinotti O."/>
            <person name="Ribeiro J.M.C."/>
            <person name="Costa-da-Silva A.L."/>
            <person name="Silva M.C.P."/>
            <person name="Lopes A.R."/>
            <person name="Barros M.S."/>
            <person name="Sa-Nunes A."/>
            <person name="Konjin B.B."/>
            <person name="Carvalho E."/>
            <person name="Suesdek L."/>
            <person name="Silva-Neto M.A.C."/>
            <person name="Capurro M.L."/>
        </authorList>
    </citation>
    <scope>NUCLEOTIDE SEQUENCE</scope>
    <source>
        <tissue evidence="1">Whole body</tissue>
    </source>
</reference>
<name>T1DTY1_ANOAQ</name>
<feature type="non-terminal residue" evidence="1">
    <location>
        <position position="1"/>
    </location>
</feature>
<sequence length="329" mass="38152">LLELSDQFLHLLSVLDVRIGLVLQRAQLIAQWLHALQHVRVLDLCDGPFYHRSASHRGAVHLLEVVIRIAEILRLHLLTHLIGYVFGTEIRHNQVDKVFPHNNGSNRFPVRRVLAQQQADRFQCQFHHGRWIRHGAYLDEMLLLDRFDRGLSIDNGRFDLCQIGHHVLSLLLDFDRLFGQLLLNLLRLYLLDFRLLLVLEHLLQLSIGGLVLRLQFLRLNGQRFLHLFNLFDRFGYLVETDVQMKLLLLQIASLFRVQLHEMMNKVQIVTWRDGHRAATTFRQPCISLVQGLMNVHAAVDDCIPVRWSIGKRADRPPGKKSGADQVGFV</sequence>